<dbReference type="AlphaFoldDB" id="A0A397NJJ3"/>
<organism evidence="2 3">
    <name type="scientific">Hephaestia caeni</name>
    <dbReference type="NCBI Taxonomy" id="645617"/>
    <lineage>
        <taxon>Bacteria</taxon>
        <taxon>Pseudomonadati</taxon>
        <taxon>Pseudomonadota</taxon>
        <taxon>Alphaproteobacteria</taxon>
        <taxon>Sphingomonadales</taxon>
        <taxon>Sphingomonadaceae</taxon>
        <taxon>Hephaestia</taxon>
    </lineage>
</organism>
<proteinExistence type="predicted"/>
<keyword evidence="1" id="KW-0812">Transmembrane</keyword>
<name>A0A397NJJ3_9SPHN</name>
<dbReference type="Proteomes" id="UP000266568">
    <property type="component" value="Unassembled WGS sequence"/>
</dbReference>
<keyword evidence="3" id="KW-1185">Reference proteome</keyword>
<dbReference type="InterPro" id="IPR021279">
    <property type="entry name" value="DUF2721"/>
</dbReference>
<protein>
    <submittedName>
        <fullName evidence="2">Uncharacterized protein DUF2721</fullName>
    </submittedName>
</protein>
<feature type="transmembrane region" description="Helical" evidence="1">
    <location>
        <begin position="80"/>
        <end position="104"/>
    </location>
</feature>
<evidence type="ECO:0000313" key="3">
    <source>
        <dbReference type="Proteomes" id="UP000266568"/>
    </source>
</evidence>
<dbReference type="EMBL" id="QXDC01000006">
    <property type="protein sequence ID" value="RIA35457.1"/>
    <property type="molecule type" value="Genomic_DNA"/>
</dbReference>
<accession>A0A397NJJ3</accession>
<feature type="transmembrane region" description="Helical" evidence="1">
    <location>
        <begin position="20"/>
        <end position="40"/>
    </location>
</feature>
<dbReference type="Pfam" id="PF11026">
    <property type="entry name" value="DUF2721"/>
    <property type="match status" value="1"/>
</dbReference>
<evidence type="ECO:0000313" key="2">
    <source>
        <dbReference type="EMBL" id="RIA35457.1"/>
    </source>
</evidence>
<feature type="transmembrane region" description="Helical" evidence="1">
    <location>
        <begin position="110"/>
        <end position="136"/>
    </location>
</feature>
<keyword evidence="1" id="KW-0472">Membrane</keyword>
<reference evidence="2 3" key="1">
    <citation type="submission" date="2018-08" db="EMBL/GenBank/DDBJ databases">
        <title>Genomic Encyclopedia of Type Strains, Phase IV (KMG-IV): sequencing the most valuable type-strain genomes for metagenomic binning, comparative biology and taxonomic classification.</title>
        <authorList>
            <person name="Goeker M."/>
        </authorList>
    </citation>
    <scope>NUCLEOTIDE SEQUENCE [LARGE SCALE GENOMIC DNA]</scope>
    <source>
        <strain evidence="2 3">DSM 25527</strain>
    </source>
</reference>
<sequence length="157" mass="17406">MHQIMEMFPAVTTIAQTIQLSLSPVFMLAGIGAILNVLVARLARVVDRARALEMLQPTLVGEDRTHHAWELRLLHWRMKVINTALFLCASSAIATCSVVALLFVGELAHLHIGTVVGVMFIMAMLLLVSGLVMFLIEVRLSLRATYVRNEMLGKRLS</sequence>
<gene>
    <name evidence="2" type="ORF">DFR49_4234</name>
</gene>
<keyword evidence="1" id="KW-1133">Transmembrane helix</keyword>
<evidence type="ECO:0000256" key="1">
    <source>
        <dbReference type="SAM" id="Phobius"/>
    </source>
</evidence>
<comment type="caution">
    <text evidence="2">The sequence shown here is derived from an EMBL/GenBank/DDBJ whole genome shotgun (WGS) entry which is preliminary data.</text>
</comment>